<evidence type="ECO:0000313" key="2">
    <source>
        <dbReference type="EMBL" id="CAK9046664.1"/>
    </source>
</evidence>
<gene>
    <name evidence="2" type="ORF">SCF082_LOCUS26227</name>
</gene>
<name>A0ABP0M592_9DINO</name>
<keyword evidence="3" id="KW-1185">Reference proteome</keyword>
<proteinExistence type="predicted"/>
<feature type="region of interest" description="Disordered" evidence="1">
    <location>
        <begin position="192"/>
        <end position="212"/>
    </location>
</feature>
<accession>A0ABP0M592</accession>
<protein>
    <submittedName>
        <fullName evidence="2">Uncharacterized protein</fullName>
    </submittedName>
</protein>
<comment type="caution">
    <text evidence="2">The sequence shown here is derived from an EMBL/GenBank/DDBJ whole genome shotgun (WGS) entry which is preliminary data.</text>
</comment>
<organism evidence="2 3">
    <name type="scientific">Durusdinium trenchii</name>
    <dbReference type="NCBI Taxonomy" id="1381693"/>
    <lineage>
        <taxon>Eukaryota</taxon>
        <taxon>Sar</taxon>
        <taxon>Alveolata</taxon>
        <taxon>Dinophyceae</taxon>
        <taxon>Suessiales</taxon>
        <taxon>Symbiodiniaceae</taxon>
        <taxon>Durusdinium</taxon>
    </lineage>
</organism>
<sequence length="212" mass="23977">MEGLEGLDPSVVCVEFTTLSTSDEVPHSGSWRRLWPGHYDKILKGEAIYLAQFANGGGGACKYVFKSKLEWNGIPKLVYRHCKDQFPLVGVLVHSGRPKVVVNQQITSRDDGLVKAVSWYYSVSGKYITSKFFFVTDRVSQKQSLEFLLKHLVEINKVTPATELALDDESIRPNALIFKPDRVREIDVSKEEDELWGAGEDIELSEEENMHD</sequence>
<evidence type="ECO:0000256" key="1">
    <source>
        <dbReference type="SAM" id="MobiDB-lite"/>
    </source>
</evidence>
<dbReference type="Proteomes" id="UP001642464">
    <property type="component" value="Unassembled WGS sequence"/>
</dbReference>
<dbReference type="EMBL" id="CAXAMM010019890">
    <property type="protein sequence ID" value="CAK9046664.1"/>
    <property type="molecule type" value="Genomic_DNA"/>
</dbReference>
<reference evidence="2 3" key="1">
    <citation type="submission" date="2024-02" db="EMBL/GenBank/DDBJ databases">
        <authorList>
            <person name="Chen Y."/>
            <person name="Shah S."/>
            <person name="Dougan E. K."/>
            <person name="Thang M."/>
            <person name="Chan C."/>
        </authorList>
    </citation>
    <scope>NUCLEOTIDE SEQUENCE [LARGE SCALE GENOMIC DNA]</scope>
</reference>
<evidence type="ECO:0000313" key="3">
    <source>
        <dbReference type="Proteomes" id="UP001642464"/>
    </source>
</evidence>